<evidence type="ECO:0000256" key="1">
    <source>
        <dbReference type="ARBA" id="ARBA00004651"/>
    </source>
</evidence>
<dbReference type="Proteomes" id="UP000274661">
    <property type="component" value="Unassembled WGS sequence"/>
</dbReference>
<organism evidence="8 9">
    <name type="scientific">Sphingomonas ginkgonis</name>
    <dbReference type="NCBI Taxonomy" id="2315330"/>
    <lineage>
        <taxon>Bacteria</taxon>
        <taxon>Pseudomonadati</taxon>
        <taxon>Pseudomonadota</taxon>
        <taxon>Alphaproteobacteria</taxon>
        <taxon>Sphingomonadales</taxon>
        <taxon>Sphingomonadaceae</taxon>
        <taxon>Sphingomonas</taxon>
    </lineage>
</organism>
<evidence type="ECO:0000259" key="7">
    <source>
        <dbReference type="Pfam" id="PF09335"/>
    </source>
</evidence>
<evidence type="ECO:0000313" key="8">
    <source>
        <dbReference type="EMBL" id="RST29399.1"/>
    </source>
</evidence>
<feature type="domain" description="VTT" evidence="7">
    <location>
        <begin position="26"/>
        <end position="150"/>
    </location>
</feature>
<reference evidence="8 9" key="1">
    <citation type="submission" date="2018-12" db="EMBL/GenBank/DDBJ databases">
        <title>Sphingomonas sp. HMF7854 Genome sequencing and assembly.</title>
        <authorList>
            <person name="Cha I."/>
            <person name="Kang H."/>
            <person name="Kim H."/>
            <person name="Kang J."/>
            <person name="Joh K."/>
        </authorList>
    </citation>
    <scope>NUCLEOTIDE SEQUENCE [LARGE SCALE GENOMIC DNA]</scope>
    <source>
        <strain evidence="8 9">HMF7854</strain>
    </source>
</reference>
<evidence type="ECO:0000313" key="9">
    <source>
        <dbReference type="Proteomes" id="UP000274661"/>
    </source>
</evidence>
<accession>A0A3R9Z478</accession>
<evidence type="ECO:0000256" key="5">
    <source>
        <dbReference type="ARBA" id="ARBA00023136"/>
    </source>
</evidence>
<comment type="caution">
    <text evidence="8">The sequence shown here is derived from an EMBL/GenBank/DDBJ whole genome shotgun (WGS) entry which is preliminary data.</text>
</comment>
<keyword evidence="9" id="KW-1185">Reference proteome</keyword>
<keyword evidence="4 6" id="KW-1133">Transmembrane helix</keyword>
<keyword evidence="5 6" id="KW-0472">Membrane</keyword>
<evidence type="ECO:0000256" key="3">
    <source>
        <dbReference type="ARBA" id="ARBA00022692"/>
    </source>
</evidence>
<evidence type="ECO:0000256" key="4">
    <source>
        <dbReference type="ARBA" id="ARBA00022989"/>
    </source>
</evidence>
<evidence type="ECO:0000256" key="6">
    <source>
        <dbReference type="SAM" id="Phobius"/>
    </source>
</evidence>
<name>A0A3R9Z478_9SPHN</name>
<dbReference type="GO" id="GO:0005886">
    <property type="term" value="C:plasma membrane"/>
    <property type="evidence" value="ECO:0007669"/>
    <property type="project" value="UniProtKB-SubCell"/>
</dbReference>
<dbReference type="PANTHER" id="PTHR42709:SF6">
    <property type="entry name" value="UNDECAPRENYL PHOSPHATE TRANSPORTER A"/>
    <property type="match status" value="1"/>
</dbReference>
<feature type="transmembrane region" description="Helical" evidence="6">
    <location>
        <begin position="169"/>
        <end position="188"/>
    </location>
</feature>
<sequence length="197" mass="21337">MHHLLHQFGLAGLFLAIFGESFGIPLPGESLLIGAAGLASKGQLPIVAVFVVAAVAACLGDNVGFAIGHFGGPRLVNRLAARLGIAQDRIDHVHERVRRHGAPIVVIARFIPLLRQLNGISAGAAGMDWRYFTAANAVGALLWAGVWSFGTYWFGRFLHVPRWLRHESAQVAALIVGILVVAMILAWLRTRREERVS</sequence>
<dbReference type="AlphaFoldDB" id="A0A3R9Z478"/>
<evidence type="ECO:0000256" key="2">
    <source>
        <dbReference type="ARBA" id="ARBA00022475"/>
    </source>
</evidence>
<feature type="transmembrane region" description="Helical" evidence="6">
    <location>
        <begin position="131"/>
        <end position="149"/>
    </location>
</feature>
<dbReference type="InterPro" id="IPR032816">
    <property type="entry name" value="VTT_dom"/>
</dbReference>
<dbReference type="PANTHER" id="PTHR42709">
    <property type="entry name" value="ALKALINE PHOSPHATASE LIKE PROTEIN"/>
    <property type="match status" value="1"/>
</dbReference>
<protein>
    <submittedName>
        <fullName evidence="8">DedA family protein</fullName>
    </submittedName>
</protein>
<dbReference type="Pfam" id="PF09335">
    <property type="entry name" value="VTT_dom"/>
    <property type="match status" value="1"/>
</dbReference>
<keyword evidence="2" id="KW-1003">Cell membrane</keyword>
<proteinExistence type="predicted"/>
<feature type="transmembrane region" description="Helical" evidence="6">
    <location>
        <begin position="47"/>
        <end position="68"/>
    </location>
</feature>
<comment type="subcellular location">
    <subcellularLocation>
        <location evidence="1">Cell membrane</location>
        <topology evidence="1">Multi-pass membrane protein</topology>
    </subcellularLocation>
</comment>
<dbReference type="OrthoDB" id="9801622at2"/>
<dbReference type="EMBL" id="RWJF01000001">
    <property type="protein sequence ID" value="RST29399.1"/>
    <property type="molecule type" value="Genomic_DNA"/>
</dbReference>
<gene>
    <name evidence="8" type="ORF">HMF7854_00050</name>
</gene>
<dbReference type="RefSeq" id="WP_126717242.1">
    <property type="nucleotide sequence ID" value="NZ_RWJF01000001.1"/>
</dbReference>
<dbReference type="InterPro" id="IPR051311">
    <property type="entry name" value="DedA_domain"/>
</dbReference>
<keyword evidence="3 6" id="KW-0812">Transmembrane</keyword>